<evidence type="ECO:0000313" key="2">
    <source>
        <dbReference type="EMBL" id="MDI5892830.1"/>
    </source>
</evidence>
<accession>A0ABT6V3N8</accession>
<protein>
    <submittedName>
        <fullName evidence="2">DUF6064 family protein</fullName>
    </submittedName>
</protein>
<keyword evidence="3" id="KW-1185">Reference proteome</keyword>
<evidence type="ECO:0000313" key="3">
    <source>
        <dbReference type="Proteomes" id="UP001225957"/>
    </source>
</evidence>
<feature type="transmembrane region" description="Helical" evidence="1">
    <location>
        <begin position="107"/>
        <end position="126"/>
    </location>
</feature>
<reference evidence="2 3" key="1">
    <citation type="submission" date="2023-04" db="EMBL/GenBank/DDBJ databases">
        <title>Halomonas strains isolated from rhizosphere soil.</title>
        <authorList>
            <person name="Xu L."/>
            <person name="Sun J.-Q."/>
        </authorList>
    </citation>
    <scope>NUCLEOTIDE SEQUENCE [LARGE SCALE GENOMIC DNA]</scope>
    <source>
        <strain evidence="2 3">LR5S20</strain>
    </source>
</reference>
<name>A0ABT6V3N8_9GAMM</name>
<dbReference type="InterPro" id="IPR045708">
    <property type="entry name" value="DUF6064"/>
</dbReference>
<keyword evidence="1" id="KW-0472">Membrane</keyword>
<sequence length="213" mass="23491">MQLPFSEREFLDVFVAYNTALWPAAVALWIVSLVVLLLVLRGQRIDRVVSLLLAVHWAWAGIAYHFAYFASINPAALLFGGIFLLEALLLGWAGLKREPIRYVYKRTARHMIGVVLAVYALAYPLLAMTLVQPYPYTPTFGVPCPTTLFTVGLFFMSTPALWRLVAIPLLWTVIGGSAAVLLGVVTDFALLGAGVLVITYIIAREVQKRLNAA</sequence>
<feature type="transmembrane region" description="Helical" evidence="1">
    <location>
        <begin position="146"/>
        <end position="166"/>
    </location>
</feature>
<dbReference type="Pfam" id="PF19540">
    <property type="entry name" value="DUF6064"/>
    <property type="match status" value="1"/>
</dbReference>
<feature type="transmembrane region" description="Helical" evidence="1">
    <location>
        <begin position="20"/>
        <end position="39"/>
    </location>
</feature>
<gene>
    <name evidence="2" type="ORF">QLQ83_17200</name>
</gene>
<comment type="caution">
    <text evidence="2">The sequence shown here is derived from an EMBL/GenBank/DDBJ whole genome shotgun (WGS) entry which is preliminary data.</text>
</comment>
<keyword evidence="1" id="KW-0812">Transmembrane</keyword>
<dbReference type="Proteomes" id="UP001225957">
    <property type="component" value="Unassembled WGS sequence"/>
</dbReference>
<feature type="transmembrane region" description="Helical" evidence="1">
    <location>
        <begin position="51"/>
        <end position="70"/>
    </location>
</feature>
<keyword evidence="1" id="KW-1133">Transmembrane helix</keyword>
<evidence type="ECO:0000256" key="1">
    <source>
        <dbReference type="SAM" id="Phobius"/>
    </source>
</evidence>
<dbReference type="RefSeq" id="WP_282736740.1">
    <property type="nucleotide sequence ID" value="NZ_JASCQP010000040.1"/>
</dbReference>
<feature type="transmembrane region" description="Helical" evidence="1">
    <location>
        <begin position="76"/>
        <end position="95"/>
    </location>
</feature>
<feature type="transmembrane region" description="Helical" evidence="1">
    <location>
        <begin position="178"/>
        <end position="203"/>
    </location>
</feature>
<dbReference type="EMBL" id="JASCQP010000040">
    <property type="protein sequence ID" value="MDI5892830.1"/>
    <property type="molecule type" value="Genomic_DNA"/>
</dbReference>
<organism evidence="2 3">
    <name type="scientific">Halomonas rhizosphaerae</name>
    <dbReference type="NCBI Taxonomy" id="3043296"/>
    <lineage>
        <taxon>Bacteria</taxon>
        <taxon>Pseudomonadati</taxon>
        <taxon>Pseudomonadota</taxon>
        <taxon>Gammaproteobacteria</taxon>
        <taxon>Oceanospirillales</taxon>
        <taxon>Halomonadaceae</taxon>
        <taxon>Halomonas</taxon>
    </lineage>
</organism>
<proteinExistence type="predicted"/>